<protein>
    <submittedName>
        <fullName evidence="3">Glycosyltransferase</fullName>
        <ecNumber evidence="3">2.4.-.-</ecNumber>
    </submittedName>
</protein>
<evidence type="ECO:0000313" key="3">
    <source>
        <dbReference type="EMBL" id="MFI1965960.1"/>
    </source>
</evidence>
<sequence length="557" mass="60514">MSKEPPIAPSAAQVSVIVIGFNDAEHIADAVLSALRQGTPVAEVIAVDDASTDRTPEVLAELAARHARIRVIRRTTNSGGCGSPRNDGLRAATAPYVMFLDSDDVLEPGAAEALFTAADRHGAQVVAGRSVRRELPQGRDVPWQSALFVREAVYASPAGLPRMVRDTLCVNKLYDRAFLSEHSIAFPEGAFRYEDFVFTARVLAAGPRIALIPDTVYIWHVRRAAQRASISLARDDIGNWRGRLAAHRLAVETFEEAGQKLLAHAAQVKFLDHDLRMYVRELGTRSPGHRAEWWRLTRAHLAPFDVSVLRAARAPARWIARVVLASAEPRDLGRLAELANRPARLLPPYARVAGRPVWDVDLPEVELDGIDTKPLHRLPVLVEAEPRLAGRARPSLLRVTVRVHELYGRLAAAHPLTADVELRHRGDGRLGMTRDAALNPGPSRTPGGASGAGPATWTAEALVNLGALASAGSAEMDVWDIRVRVRFADDLSLYAAARAVGPGLRRLAVPDRRHGLVLAQPHATTGGSLALRVAAGPRAAAGVAARRLRRLRRAWNR</sequence>
<evidence type="ECO:0000256" key="1">
    <source>
        <dbReference type="SAM" id="MobiDB-lite"/>
    </source>
</evidence>
<keyword evidence="4" id="KW-1185">Reference proteome</keyword>
<dbReference type="EMBL" id="JBIRWE010000007">
    <property type="protein sequence ID" value="MFI1965960.1"/>
    <property type="molecule type" value="Genomic_DNA"/>
</dbReference>
<dbReference type="RefSeq" id="WP_055473567.1">
    <property type="nucleotide sequence ID" value="NZ_JBIRWE010000007.1"/>
</dbReference>
<dbReference type="Gene3D" id="3.90.550.10">
    <property type="entry name" value="Spore Coat Polysaccharide Biosynthesis Protein SpsA, Chain A"/>
    <property type="match status" value="1"/>
</dbReference>
<feature type="compositionally biased region" description="Low complexity" evidence="1">
    <location>
        <begin position="440"/>
        <end position="453"/>
    </location>
</feature>
<feature type="region of interest" description="Disordered" evidence="1">
    <location>
        <begin position="431"/>
        <end position="453"/>
    </location>
</feature>
<dbReference type="InterPro" id="IPR001173">
    <property type="entry name" value="Glyco_trans_2-like"/>
</dbReference>
<proteinExistence type="predicted"/>
<feature type="domain" description="Glycosyltransferase 2-like" evidence="2">
    <location>
        <begin position="15"/>
        <end position="139"/>
    </location>
</feature>
<dbReference type="Pfam" id="PF00535">
    <property type="entry name" value="Glycos_transf_2"/>
    <property type="match status" value="1"/>
</dbReference>
<reference evidence="3 4" key="1">
    <citation type="submission" date="2024-10" db="EMBL/GenBank/DDBJ databases">
        <title>The Natural Products Discovery Center: Release of the First 8490 Sequenced Strains for Exploring Actinobacteria Biosynthetic Diversity.</title>
        <authorList>
            <person name="Kalkreuter E."/>
            <person name="Kautsar S.A."/>
            <person name="Yang D."/>
            <person name="Bader C.D."/>
            <person name="Teijaro C.N."/>
            <person name="Fluegel L."/>
            <person name="Davis C.M."/>
            <person name="Simpson J.R."/>
            <person name="Lauterbach L."/>
            <person name="Steele A.D."/>
            <person name="Gui C."/>
            <person name="Meng S."/>
            <person name="Li G."/>
            <person name="Viehrig K."/>
            <person name="Ye F."/>
            <person name="Su P."/>
            <person name="Kiefer A.F."/>
            <person name="Nichols A."/>
            <person name="Cepeda A.J."/>
            <person name="Yan W."/>
            <person name="Fan B."/>
            <person name="Jiang Y."/>
            <person name="Adhikari A."/>
            <person name="Zheng C.-J."/>
            <person name="Schuster L."/>
            <person name="Cowan T.M."/>
            <person name="Smanski M.J."/>
            <person name="Chevrette M.G."/>
            <person name="De Carvalho L.P.S."/>
            <person name="Shen B."/>
        </authorList>
    </citation>
    <scope>NUCLEOTIDE SEQUENCE [LARGE SCALE GENOMIC DNA]</scope>
    <source>
        <strain evidence="3 4">NPDC020327</strain>
    </source>
</reference>
<keyword evidence="3" id="KW-0808">Transferase</keyword>
<evidence type="ECO:0000313" key="4">
    <source>
        <dbReference type="Proteomes" id="UP001611548"/>
    </source>
</evidence>
<keyword evidence="3" id="KW-0328">Glycosyltransferase</keyword>
<dbReference type="PANTHER" id="PTHR22916:SF3">
    <property type="entry name" value="UDP-GLCNAC:BETAGAL BETA-1,3-N-ACETYLGLUCOSAMINYLTRANSFERASE-LIKE PROTEIN 1"/>
    <property type="match status" value="1"/>
</dbReference>
<dbReference type="SUPFAM" id="SSF53448">
    <property type="entry name" value="Nucleotide-diphospho-sugar transferases"/>
    <property type="match status" value="1"/>
</dbReference>
<dbReference type="EC" id="2.4.-.-" evidence="3"/>
<gene>
    <name evidence="3" type="ORF">ACH429_17930</name>
</gene>
<dbReference type="PANTHER" id="PTHR22916">
    <property type="entry name" value="GLYCOSYLTRANSFERASE"/>
    <property type="match status" value="1"/>
</dbReference>
<accession>A0ABW7UTM2</accession>
<dbReference type="InterPro" id="IPR029044">
    <property type="entry name" value="Nucleotide-diphossugar_trans"/>
</dbReference>
<dbReference type="GO" id="GO:0016757">
    <property type="term" value="F:glycosyltransferase activity"/>
    <property type="evidence" value="ECO:0007669"/>
    <property type="project" value="UniProtKB-KW"/>
</dbReference>
<organism evidence="3 4">
    <name type="scientific">Streptomyces pathocidini</name>
    <dbReference type="NCBI Taxonomy" id="1650571"/>
    <lineage>
        <taxon>Bacteria</taxon>
        <taxon>Bacillati</taxon>
        <taxon>Actinomycetota</taxon>
        <taxon>Actinomycetes</taxon>
        <taxon>Kitasatosporales</taxon>
        <taxon>Streptomycetaceae</taxon>
        <taxon>Streptomyces</taxon>
    </lineage>
</organism>
<dbReference type="Proteomes" id="UP001611548">
    <property type="component" value="Unassembled WGS sequence"/>
</dbReference>
<evidence type="ECO:0000259" key="2">
    <source>
        <dbReference type="Pfam" id="PF00535"/>
    </source>
</evidence>
<comment type="caution">
    <text evidence="3">The sequence shown here is derived from an EMBL/GenBank/DDBJ whole genome shotgun (WGS) entry which is preliminary data.</text>
</comment>
<dbReference type="CDD" id="cd00761">
    <property type="entry name" value="Glyco_tranf_GTA_type"/>
    <property type="match status" value="1"/>
</dbReference>
<name>A0ABW7UTM2_9ACTN</name>